<keyword evidence="1" id="KW-0805">Transcription regulation</keyword>
<organism evidence="7 8">
    <name type="scientific">Saccharopolyspora halophila</name>
    <dbReference type="NCBI Taxonomy" id="405551"/>
    <lineage>
        <taxon>Bacteria</taxon>
        <taxon>Bacillati</taxon>
        <taxon>Actinomycetota</taxon>
        <taxon>Actinomycetes</taxon>
        <taxon>Pseudonocardiales</taxon>
        <taxon>Pseudonocardiaceae</taxon>
        <taxon>Saccharopolyspora</taxon>
    </lineage>
</organism>
<dbReference type="PROSITE" id="PS50977">
    <property type="entry name" value="HTH_TETR_2"/>
    <property type="match status" value="1"/>
</dbReference>
<feature type="domain" description="HTH tetR-type" evidence="6">
    <location>
        <begin position="1"/>
        <end position="61"/>
    </location>
</feature>
<feature type="compositionally biased region" description="Basic residues" evidence="5">
    <location>
        <begin position="134"/>
        <end position="145"/>
    </location>
</feature>
<dbReference type="SUPFAM" id="SSF46689">
    <property type="entry name" value="Homeodomain-like"/>
    <property type="match status" value="1"/>
</dbReference>
<feature type="DNA-binding region" description="H-T-H motif" evidence="4">
    <location>
        <begin position="24"/>
        <end position="43"/>
    </location>
</feature>
<keyword evidence="2 4" id="KW-0238">DNA-binding</keyword>
<protein>
    <recommendedName>
        <fullName evidence="6">HTH tetR-type domain-containing protein</fullName>
    </recommendedName>
</protein>
<sequence length="209" mass="22754">MSTRDRMLDAAARVMRTRGLARAATKEIAKGAGFSEAALYKHFQDKTDLFLGVLPERAPNDLMTLLTALPDRAGTGELRRNLVEVTAVATGFYADTFPIAASLFSEPSLLEAHRNALRERDAGPQLVREALTLPRRRAASRRARPARGPGRRGEPAARFLLPVGVLRPLRRAVQPRPGISGRDPPGEPGARGLTAKTRTPPTARPVENR</sequence>
<proteinExistence type="predicted"/>
<feature type="region of interest" description="Disordered" evidence="5">
    <location>
        <begin position="134"/>
        <end position="156"/>
    </location>
</feature>
<evidence type="ECO:0000256" key="4">
    <source>
        <dbReference type="PROSITE-ProRule" id="PRU00335"/>
    </source>
</evidence>
<evidence type="ECO:0000313" key="8">
    <source>
        <dbReference type="Proteomes" id="UP001501218"/>
    </source>
</evidence>
<evidence type="ECO:0000259" key="6">
    <source>
        <dbReference type="PROSITE" id="PS50977"/>
    </source>
</evidence>
<dbReference type="RefSeq" id="WP_344130721.1">
    <property type="nucleotide sequence ID" value="NZ_BAAARA010000008.1"/>
</dbReference>
<dbReference type="InterPro" id="IPR050109">
    <property type="entry name" value="HTH-type_TetR-like_transc_reg"/>
</dbReference>
<reference evidence="7 8" key="1">
    <citation type="journal article" date="2019" name="Int. J. Syst. Evol. Microbiol.">
        <title>The Global Catalogue of Microorganisms (GCM) 10K type strain sequencing project: providing services to taxonomists for standard genome sequencing and annotation.</title>
        <authorList>
            <consortium name="The Broad Institute Genomics Platform"/>
            <consortium name="The Broad Institute Genome Sequencing Center for Infectious Disease"/>
            <person name="Wu L."/>
            <person name="Ma J."/>
        </authorList>
    </citation>
    <scope>NUCLEOTIDE SEQUENCE [LARGE SCALE GENOMIC DNA]</scope>
    <source>
        <strain evidence="7 8">JCM 16221</strain>
    </source>
</reference>
<dbReference type="PANTHER" id="PTHR30055">
    <property type="entry name" value="HTH-TYPE TRANSCRIPTIONAL REGULATOR RUTR"/>
    <property type="match status" value="1"/>
</dbReference>
<feature type="compositionally biased region" description="Low complexity" evidence="5">
    <location>
        <begin position="194"/>
        <end position="209"/>
    </location>
</feature>
<dbReference type="PRINTS" id="PR00455">
    <property type="entry name" value="HTHTETR"/>
</dbReference>
<comment type="caution">
    <text evidence="7">The sequence shown here is derived from an EMBL/GenBank/DDBJ whole genome shotgun (WGS) entry which is preliminary data.</text>
</comment>
<dbReference type="Proteomes" id="UP001501218">
    <property type="component" value="Unassembled WGS sequence"/>
</dbReference>
<feature type="region of interest" description="Disordered" evidence="5">
    <location>
        <begin position="171"/>
        <end position="209"/>
    </location>
</feature>
<keyword evidence="3" id="KW-0804">Transcription</keyword>
<dbReference type="Pfam" id="PF00440">
    <property type="entry name" value="TetR_N"/>
    <property type="match status" value="1"/>
</dbReference>
<evidence type="ECO:0000256" key="3">
    <source>
        <dbReference type="ARBA" id="ARBA00023163"/>
    </source>
</evidence>
<dbReference type="Gene3D" id="1.10.357.10">
    <property type="entry name" value="Tetracycline Repressor, domain 2"/>
    <property type="match status" value="1"/>
</dbReference>
<dbReference type="EMBL" id="BAAARA010000008">
    <property type="protein sequence ID" value="GAA2347323.1"/>
    <property type="molecule type" value="Genomic_DNA"/>
</dbReference>
<evidence type="ECO:0000256" key="1">
    <source>
        <dbReference type="ARBA" id="ARBA00023015"/>
    </source>
</evidence>
<keyword evidence="8" id="KW-1185">Reference proteome</keyword>
<name>A0ABN3GA30_9PSEU</name>
<dbReference type="InterPro" id="IPR001647">
    <property type="entry name" value="HTH_TetR"/>
</dbReference>
<dbReference type="PANTHER" id="PTHR30055:SF238">
    <property type="entry name" value="MYCOFACTOCIN BIOSYNTHESIS TRANSCRIPTIONAL REGULATOR MFTR-RELATED"/>
    <property type="match status" value="1"/>
</dbReference>
<evidence type="ECO:0000256" key="2">
    <source>
        <dbReference type="ARBA" id="ARBA00023125"/>
    </source>
</evidence>
<gene>
    <name evidence="7" type="ORF">GCM10009854_25480</name>
</gene>
<accession>A0ABN3GA30</accession>
<evidence type="ECO:0000256" key="5">
    <source>
        <dbReference type="SAM" id="MobiDB-lite"/>
    </source>
</evidence>
<evidence type="ECO:0000313" key="7">
    <source>
        <dbReference type="EMBL" id="GAA2347323.1"/>
    </source>
</evidence>
<dbReference type="InterPro" id="IPR009057">
    <property type="entry name" value="Homeodomain-like_sf"/>
</dbReference>